<sequence length="106" mass="11583">MPDLLHVIPVGDDTVLDRVFQGEDTSLALRLVADIAVFLTHTDHHTLMSGATYDRGEDGARRVVSGETGLAHTGSIVDNKGCYFVVAHFFVFSSILVLCNKNHDRS</sequence>
<name>A0A0N0BER1_9HYME</name>
<protein>
    <submittedName>
        <fullName evidence="1">Uncharacterized protein</fullName>
    </submittedName>
</protein>
<organism evidence="1 2">
    <name type="scientific">Melipona quadrifasciata</name>
    <dbReference type="NCBI Taxonomy" id="166423"/>
    <lineage>
        <taxon>Eukaryota</taxon>
        <taxon>Metazoa</taxon>
        <taxon>Ecdysozoa</taxon>
        <taxon>Arthropoda</taxon>
        <taxon>Hexapoda</taxon>
        <taxon>Insecta</taxon>
        <taxon>Pterygota</taxon>
        <taxon>Neoptera</taxon>
        <taxon>Endopterygota</taxon>
        <taxon>Hymenoptera</taxon>
        <taxon>Apocrita</taxon>
        <taxon>Aculeata</taxon>
        <taxon>Apoidea</taxon>
        <taxon>Anthophila</taxon>
        <taxon>Apidae</taxon>
        <taxon>Melipona</taxon>
    </lineage>
</organism>
<gene>
    <name evidence="1" type="ORF">WN51_03241</name>
</gene>
<dbReference type="EMBL" id="KQ435827">
    <property type="protein sequence ID" value="KOX71964.1"/>
    <property type="molecule type" value="Genomic_DNA"/>
</dbReference>
<dbReference type="OrthoDB" id="10266825at2759"/>
<dbReference type="AlphaFoldDB" id="A0A0N0BER1"/>
<reference evidence="1 2" key="1">
    <citation type="submission" date="2015-07" db="EMBL/GenBank/DDBJ databases">
        <title>The genome of Melipona quadrifasciata.</title>
        <authorList>
            <person name="Pan H."/>
            <person name="Kapheim K."/>
        </authorList>
    </citation>
    <scope>NUCLEOTIDE SEQUENCE [LARGE SCALE GENOMIC DNA]</scope>
    <source>
        <strain evidence="1">0111107301</strain>
        <tissue evidence="1">Whole body</tissue>
    </source>
</reference>
<dbReference type="Proteomes" id="UP000053105">
    <property type="component" value="Unassembled WGS sequence"/>
</dbReference>
<evidence type="ECO:0000313" key="2">
    <source>
        <dbReference type="Proteomes" id="UP000053105"/>
    </source>
</evidence>
<proteinExistence type="predicted"/>
<keyword evidence="2" id="KW-1185">Reference proteome</keyword>
<evidence type="ECO:0000313" key="1">
    <source>
        <dbReference type="EMBL" id="KOX71964.1"/>
    </source>
</evidence>
<accession>A0A0N0BER1</accession>